<comment type="caution">
    <text evidence="3">The sequence shown here is derived from an EMBL/GenBank/DDBJ whole genome shotgun (WGS) entry which is preliminary data.</text>
</comment>
<keyword evidence="2" id="KW-0732">Signal</keyword>
<reference evidence="4" key="1">
    <citation type="journal article" date="2016" name="Nat. Commun.">
        <title>The Gonium pectorale genome demonstrates co-option of cell cycle regulation during the evolution of multicellularity.</title>
        <authorList>
            <person name="Hanschen E.R."/>
            <person name="Marriage T.N."/>
            <person name="Ferris P.J."/>
            <person name="Hamaji T."/>
            <person name="Toyoda A."/>
            <person name="Fujiyama A."/>
            <person name="Neme R."/>
            <person name="Noguchi H."/>
            <person name="Minakuchi Y."/>
            <person name="Suzuki M."/>
            <person name="Kawai-Toyooka H."/>
            <person name="Smith D.R."/>
            <person name="Sparks H."/>
            <person name="Anderson J."/>
            <person name="Bakaric R."/>
            <person name="Luria V."/>
            <person name="Karger A."/>
            <person name="Kirschner M.W."/>
            <person name="Durand P.M."/>
            <person name="Michod R.E."/>
            <person name="Nozaki H."/>
            <person name="Olson B.J."/>
        </authorList>
    </citation>
    <scope>NUCLEOTIDE SEQUENCE [LARGE SCALE GENOMIC DNA]</scope>
    <source>
        <strain evidence="4">NIES-2863</strain>
    </source>
</reference>
<evidence type="ECO:0008006" key="5">
    <source>
        <dbReference type="Google" id="ProtNLM"/>
    </source>
</evidence>
<feature type="signal peptide" evidence="2">
    <location>
        <begin position="1"/>
        <end position="16"/>
    </location>
</feature>
<evidence type="ECO:0000313" key="3">
    <source>
        <dbReference type="EMBL" id="KXZ42230.1"/>
    </source>
</evidence>
<accession>A0A150FYV3</accession>
<dbReference type="Proteomes" id="UP000075714">
    <property type="component" value="Unassembled WGS sequence"/>
</dbReference>
<sequence length="333" mass="34978">MLALTLLLMLAQLSCGEYYGVRLAGSSGSVGRLEMMCQLLGYLYGRHHYSDELIYRPGDASLSVPVQINYCSAKSISGSGRRLVGRGGEGGDTGGAVAGEGGSSVVPGDRRQLYSPRAGKIDAAPDAHYECEVQNSICDKDGPLVALECSHTWLPELPRPPVRPVPGPTSAWVSGNIRLVGKDSFAISGSAYSTRLEPNLCNDTAADTPCAHARVEVEVPAPGGGNGTVWAPLCAPPPDVSAYDLARLMCRQALGLRLTTSLPYTSLPSTFDMPQGPVTTEGHFDPAKYATWATVTGGNPGSVLAVQDLPLNMTSSPCAEGKLFAMTCSVFAR</sequence>
<proteinExistence type="predicted"/>
<name>A0A150FYV3_GONPE</name>
<keyword evidence="4" id="KW-1185">Reference proteome</keyword>
<feature type="region of interest" description="Disordered" evidence="1">
    <location>
        <begin position="82"/>
        <end position="111"/>
    </location>
</feature>
<protein>
    <recommendedName>
        <fullName evidence="5">SRCR domain-containing protein</fullName>
    </recommendedName>
</protein>
<gene>
    <name evidence="3" type="ORF">GPECTOR_178g239</name>
</gene>
<evidence type="ECO:0000256" key="2">
    <source>
        <dbReference type="SAM" id="SignalP"/>
    </source>
</evidence>
<dbReference type="EMBL" id="LSYV01000178">
    <property type="protein sequence ID" value="KXZ42230.1"/>
    <property type="molecule type" value="Genomic_DNA"/>
</dbReference>
<evidence type="ECO:0000256" key="1">
    <source>
        <dbReference type="SAM" id="MobiDB-lite"/>
    </source>
</evidence>
<organism evidence="3 4">
    <name type="scientific">Gonium pectorale</name>
    <name type="common">Green alga</name>
    <dbReference type="NCBI Taxonomy" id="33097"/>
    <lineage>
        <taxon>Eukaryota</taxon>
        <taxon>Viridiplantae</taxon>
        <taxon>Chlorophyta</taxon>
        <taxon>core chlorophytes</taxon>
        <taxon>Chlorophyceae</taxon>
        <taxon>CS clade</taxon>
        <taxon>Chlamydomonadales</taxon>
        <taxon>Volvocaceae</taxon>
        <taxon>Gonium</taxon>
    </lineage>
</organism>
<dbReference type="AlphaFoldDB" id="A0A150FYV3"/>
<feature type="chain" id="PRO_5007561768" description="SRCR domain-containing protein" evidence="2">
    <location>
        <begin position="17"/>
        <end position="333"/>
    </location>
</feature>
<feature type="compositionally biased region" description="Gly residues" evidence="1">
    <location>
        <begin position="85"/>
        <end position="102"/>
    </location>
</feature>
<evidence type="ECO:0000313" key="4">
    <source>
        <dbReference type="Proteomes" id="UP000075714"/>
    </source>
</evidence>